<keyword evidence="2" id="KW-1185">Reference proteome</keyword>
<protein>
    <submittedName>
        <fullName evidence="1">Uncharacterized protein</fullName>
    </submittedName>
</protein>
<dbReference type="EMBL" id="JAHQIW010000514">
    <property type="protein sequence ID" value="KAJ1348488.1"/>
    <property type="molecule type" value="Genomic_DNA"/>
</dbReference>
<evidence type="ECO:0000313" key="2">
    <source>
        <dbReference type="Proteomes" id="UP001196413"/>
    </source>
</evidence>
<organism evidence="1 2">
    <name type="scientific">Parelaphostrongylus tenuis</name>
    <name type="common">Meningeal worm</name>
    <dbReference type="NCBI Taxonomy" id="148309"/>
    <lineage>
        <taxon>Eukaryota</taxon>
        <taxon>Metazoa</taxon>
        <taxon>Ecdysozoa</taxon>
        <taxon>Nematoda</taxon>
        <taxon>Chromadorea</taxon>
        <taxon>Rhabditida</taxon>
        <taxon>Rhabditina</taxon>
        <taxon>Rhabditomorpha</taxon>
        <taxon>Strongyloidea</taxon>
        <taxon>Metastrongylidae</taxon>
        <taxon>Parelaphostrongylus</taxon>
    </lineage>
</organism>
<accession>A0AAD5M0S8</accession>
<evidence type="ECO:0000313" key="1">
    <source>
        <dbReference type="EMBL" id="KAJ1348488.1"/>
    </source>
</evidence>
<proteinExistence type="predicted"/>
<sequence>MEDFFNDFECNIIVTPLLSKFSQRNESCCEFVCGENRCLSCQCLLENLLAVVCFNFSVPFHSSSLLANFEHLGQAAGSATE</sequence>
<comment type="caution">
    <text evidence="1">The sequence shown here is derived from an EMBL/GenBank/DDBJ whole genome shotgun (WGS) entry which is preliminary data.</text>
</comment>
<gene>
    <name evidence="1" type="ORF">KIN20_003798</name>
</gene>
<dbReference type="Proteomes" id="UP001196413">
    <property type="component" value="Unassembled WGS sequence"/>
</dbReference>
<name>A0AAD5M0S8_PARTN</name>
<dbReference type="AlphaFoldDB" id="A0AAD5M0S8"/>
<reference evidence="1" key="1">
    <citation type="submission" date="2021-06" db="EMBL/GenBank/DDBJ databases">
        <title>Parelaphostrongylus tenuis whole genome reference sequence.</title>
        <authorList>
            <person name="Garwood T.J."/>
            <person name="Larsen P.A."/>
            <person name="Fountain-Jones N.M."/>
            <person name="Garbe J.R."/>
            <person name="Macchietto M.G."/>
            <person name="Kania S.A."/>
            <person name="Gerhold R.W."/>
            <person name="Richards J.E."/>
            <person name="Wolf T.M."/>
        </authorList>
    </citation>
    <scope>NUCLEOTIDE SEQUENCE</scope>
    <source>
        <strain evidence="1">MNPRO001-30</strain>
        <tissue evidence="1">Meninges</tissue>
    </source>
</reference>